<evidence type="ECO:0000259" key="1">
    <source>
        <dbReference type="Pfam" id="PF00535"/>
    </source>
</evidence>
<dbReference type="Proteomes" id="UP001172737">
    <property type="component" value="Unassembled WGS sequence"/>
</dbReference>
<dbReference type="EC" id="2.4.-.-" evidence="2"/>
<dbReference type="EMBL" id="JAUHPX010000004">
    <property type="protein sequence ID" value="MDN4488225.1"/>
    <property type="molecule type" value="Genomic_DNA"/>
</dbReference>
<gene>
    <name evidence="2" type="ORF">QQX10_08600</name>
</gene>
<evidence type="ECO:0000313" key="2">
    <source>
        <dbReference type="EMBL" id="MDN4488225.1"/>
    </source>
</evidence>
<accession>A0AAW7M907</accession>
<comment type="caution">
    <text evidence="2">The sequence shown here is derived from an EMBL/GenBank/DDBJ whole genome shotgun (WGS) entry which is preliminary data.</text>
</comment>
<sequence>MGELVSVIMPVYNGEDFLGAAIDSVLVQTHTDLEVIVIDDGSQDGTVALVEAIEDPRVRCLKQQNQGVAAARNTGIANARGSIIAFLDHDDAWVPDKLELQLEMMRETGAVLVGALMTYLGPRGPMAARAGEIADGQRTKIAEARLMPFPPSSMIVRRDVLEQAGPFDVELNHNTGPIDDLDMVAKIARLGDVVTYPEPLGFYRVHGAANTFAKFFEMQRGTRYLQARYDGELDWDEWKAANPATSGEIRLDKAKFYYRRAGFAYAGGKWVDAAVSGATAFALAPKYVVTRSRRQMS</sequence>
<dbReference type="InterPro" id="IPR050834">
    <property type="entry name" value="Glycosyltransf_2"/>
</dbReference>
<name>A0AAW7M907_9MICO</name>
<feature type="domain" description="Glycosyltransferase 2-like" evidence="1">
    <location>
        <begin position="6"/>
        <end position="162"/>
    </location>
</feature>
<dbReference type="InterPro" id="IPR001173">
    <property type="entry name" value="Glyco_trans_2-like"/>
</dbReference>
<dbReference type="SUPFAM" id="SSF53448">
    <property type="entry name" value="Nucleotide-diphospho-sugar transferases"/>
    <property type="match status" value="1"/>
</dbReference>
<dbReference type="Pfam" id="PF00535">
    <property type="entry name" value="Glycos_transf_2"/>
    <property type="match status" value="1"/>
</dbReference>
<keyword evidence="3" id="KW-1185">Reference proteome</keyword>
<reference evidence="2" key="1">
    <citation type="submission" date="2023-06" db="EMBL/GenBank/DDBJ databases">
        <title>Sysu t00039.</title>
        <authorList>
            <person name="Gao L."/>
            <person name="Fang B.-Z."/>
            <person name="Li W.-J."/>
        </authorList>
    </citation>
    <scope>NUCLEOTIDE SEQUENCE</scope>
    <source>
        <strain evidence="2">SYSU T00039</strain>
    </source>
</reference>
<dbReference type="CDD" id="cd00761">
    <property type="entry name" value="Glyco_tranf_GTA_type"/>
    <property type="match status" value="1"/>
</dbReference>
<dbReference type="PANTHER" id="PTHR43685:SF11">
    <property type="entry name" value="GLYCOSYLTRANSFERASE TAGX-RELATED"/>
    <property type="match status" value="1"/>
</dbReference>
<protein>
    <submittedName>
        <fullName evidence="2">Glycosyltransferase family A protein</fullName>
        <ecNumber evidence="2">2.4.-.-</ecNumber>
    </submittedName>
</protein>
<dbReference type="AlphaFoldDB" id="A0AAW7M907"/>
<dbReference type="RefSeq" id="WP_301118668.1">
    <property type="nucleotide sequence ID" value="NZ_JAUHPX010000004.1"/>
</dbReference>
<keyword evidence="2" id="KW-0328">Glycosyltransferase</keyword>
<keyword evidence="2" id="KW-0808">Transferase</keyword>
<organism evidence="2 3">
    <name type="scientific">Demequina lignilytica</name>
    <dbReference type="NCBI Taxonomy" id="3051663"/>
    <lineage>
        <taxon>Bacteria</taxon>
        <taxon>Bacillati</taxon>
        <taxon>Actinomycetota</taxon>
        <taxon>Actinomycetes</taxon>
        <taxon>Micrococcales</taxon>
        <taxon>Demequinaceae</taxon>
        <taxon>Demequina</taxon>
    </lineage>
</organism>
<evidence type="ECO:0000313" key="3">
    <source>
        <dbReference type="Proteomes" id="UP001172737"/>
    </source>
</evidence>
<dbReference type="Gene3D" id="3.90.550.10">
    <property type="entry name" value="Spore Coat Polysaccharide Biosynthesis Protein SpsA, Chain A"/>
    <property type="match status" value="1"/>
</dbReference>
<dbReference type="InterPro" id="IPR029044">
    <property type="entry name" value="Nucleotide-diphossugar_trans"/>
</dbReference>
<proteinExistence type="predicted"/>
<dbReference type="PANTHER" id="PTHR43685">
    <property type="entry name" value="GLYCOSYLTRANSFERASE"/>
    <property type="match status" value="1"/>
</dbReference>
<dbReference type="GO" id="GO:0016757">
    <property type="term" value="F:glycosyltransferase activity"/>
    <property type="evidence" value="ECO:0007669"/>
    <property type="project" value="UniProtKB-KW"/>
</dbReference>